<organism evidence="2 3">
    <name type="scientific">Mytilus galloprovincialis</name>
    <name type="common">Mediterranean mussel</name>
    <dbReference type="NCBI Taxonomy" id="29158"/>
    <lineage>
        <taxon>Eukaryota</taxon>
        <taxon>Metazoa</taxon>
        <taxon>Spiralia</taxon>
        <taxon>Lophotrochozoa</taxon>
        <taxon>Mollusca</taxon>
        <taxon>Bivalvia</taxon>
        <taxon>Autobranchia</taxon>
        <taxon>Pteriomorphia</taxon>
        <taxon>Mytilida</taxon>
        <taxon>Mytiloidea</taxon>
        <taxon>Mytilidae</taxon>
        <taxon>Mytilinae</taxon>
        <taxon>Mytilus</taxon>
    </lineage>
</organism>
<evidence type="ECO:0000313" key="2">
    <source>
        <dbReference type="EMBL" id="VDI70857.1"/>
    </source>
</evidence>
<feature type="compositionally biased region" description="Polar residues" evidence="1">
    <location>
        <begin position="162"/>
        <end position="172"/>
    </location>
</feature>
<feature type="region of interest" description="Disordered" evidence="1">
    <location>
        <begin position="106"/>
        <end position="150"/>
    </location>
</feature>
<dbReference type="AlphaFoldDB" id="A0A8B6GXQ4"/>
<reference evidence="2" key="1">
    <citation type="submission" date="2018-11" db="EMBL/GenBank/DDBJ databases">
        <authorList>
            <person name="Alioto T."/>
            <person name="Alioto T."/>
        </authorList>
    </citation>
    <scope>NUCLEOTIDE SEQUENCE</scope>
</reference>
<dbReference type="OrthoDB" id="10064600at2759"/>
<dbReference type="EMBL" id="UYJE01009182">
    <property type="protein sequence ID" value="VDI70857.1"/>
    <property type="molecule type" value="Genomic_DNA"/>
</dbReference>
<dbReference type="Proteomes" id="UP000596742">
    <property type="component" value="Unassembled WGS sequence"/>
</dbReference>
<feature type="region of interest" description="Disordered" evidence="1">
    <location>
        <begin position="496"/>
        <end position="516"/>
    </location>
</feature>
<feature type="region of interest" description="Disordered" evidence="1">
    <location>
        <begin position="162"/>
        <end position="206"/>
    </location>
</feature>
<name>A0A8B6GXQ4_MYTGA</name>
<gene>
    <name evidence="2" type="ORF">MGAL_10B020645</name>
</gene>
<feature type="compositionally biased region" description="Basic and acidic residues" evidence="1">
    <location>
        <begin position="189"/>
        <end position="200"/>
    </location>
</feature>
<sequence>MDENRKEKHKHLKAVEKKINFVERDEDEMPVFSGAVLHVLSSNGLTSCDKSGIIQKGKIIKNNDMGKKDINSFVLSQANIDNRQNRDSCYCKNMNGLDAMENGAAQNRNDQESGTSSKRQTRKIQNGGSDVTLNGFNSSPDSSPVKPEACACSKTVNGDVQHFSNETKTSPKSPAVRPKSMSWSRMVKQRKENKMKERNGKGNKKSHKRYIYPELCSSSEESSDDNVKSSDKITTLEGNCDNNDRKMKSINNQSFKLYGNNLVSEDGTEKLSLAQYMKPVTVPVNRENGHAQNLPNSQPDLTLLRVAPLAVPEDSDTGHSSVSSSEGKMNGSVIENNITRSMSQENIDHEQVNTVEEGAIAGPSSSVDHREMERNILPLYRNPSIDSLEEVGDYIETDFPSKASRLLFQSSSRSSSPSTDEEDEGYGVNKAKDKVLLNCDEVEQSFDPSCPQNPPSHNVNPDHLKLKILEHVEQNSPSVQRPNFDSVNHAAHRIARLSSGAGSESEKGGVIGSDSSYVYTPETDYQEFIDSDLPSSEANNHYAGNSDRDYAMPPLGSYAEEYLDTDSNLGASNHLVGAEGGPTNNLNLEGRCYPFDYIDSNMEVYDPHCDQPDDDNYLLRVIYKHEKVPIANFQNSESNKQEKIFCKLSLDRDNRSLSASSEEEENALHHFCRDTPGLASSAQQTNNDCSDCMGVEDLENLTHALQNAVIMHLPSRLEESSEESCEDPIYEEIDSLDSFLSTSDNSLQVVEEEPCHGPRTKVNTLPKYERRRRKGHRGSDVDKVMIWNEYEAYVLQVKQIGTSACGPTAVLNILKAFDYQVDKEEVCKKVTTNLRMEAAPVPYYLFSRYNAGTTADSLIDGITKLTKGTIKGRFFHFYPARKVQLLKWLGYWMRKGAVPLATLNLQRGVKPGWTIPDAWHHQMVYGVSSKGVHLTNPLEIVPEEIIMEQLTSDSVLLIRRQDVVNRFRDWAPLNEFLKKSDDRWQTMNVLGQVVNVLREACTALSHQGPRYRAQLTSHITIPAAYKAGITLFVRQNTEVCQELFNAPDLELMNPEETEEGY</sequence>
<accession>A0A8B6GXQ4</accession>
<evidence type="ECO:0000313" key="3">
    <source>
        <dbReference type="Proteomes" id="UP000596742"/>
    </source>
</evidence>
<comment type="caution">
    <text evidence="2">The sequence shown here is derived from an EMBL/GenBank/DDBJ whole genome shotgun (WGS) entry which is preliminary data.</text>
</comment>
<feature type="compositionally biased region" description="Polar residues" evidence="1">
    <location>
        <begin position="106"/>
        <end position="142"/>
    </location>
</feature>
<evidence type="ECO:0000256" key="1">
    <source>
        <dbReference type="SAM" id="MobiDB-lite"/>
    </source>
</evidence>
<proteinExistence type="predicted"/>
<keyword evidence="3" id="KW-1185">Reference proteome</keyword>
<protein>
    <submittedName>
        <fullName evidence="2">Uncharacterized protein</fullName>
    </submittedName>
</protein>
<feature type="region of interest" description="Disordered" evidence="1">
    <location>
        <begin position="408"/>
        <end position="429"/>
    </location>
</feature>